<evidence type="ECO:0000256" key="1">
    <source>
        <dbReference type="SAM" id="MobiDB-lite"/>
    </source>
</evidence>
<feature type="region of interest" description="Disordered" evidence="1">
    <location>
        <begin position="1"/>
        <end position="55"/>
    </location>
</feature>
<comment type="caution">
    <text evidence="2">The sequence shown here is derived from an EMBL/GenBank/DDBJ whole genome shotgun (WGS) entry which is preliminary data.</text>
</comment>
<organism evidence="2 3">
    <name type="scientific">Acer negundo</name>
    <name type="common">Box elder</name>
    <dbReference type="NCBI Taxonomy" id="4023"/>
    <lineage>
        <taxon>Eukaryota</taxon>
        <taxon>Viridiplantae</taxon>
        <taxon>Streptophyta</taxon>
        <taxon>Embryophyta</taxon>
        <taxon>Tracheophyta</taxon>
        <taxon>Spermatophyta</taxon>
        <taxon>Magnoliopsida</taxon>
        <taxon>eudicotyledons</taxon>
        <taxon>Gunneridae</taxon>
        <taxon>Pentapetalae</taxon>
        <taxon>rosids</taxon>
        <taxon>malvids</taxon>
        <taxon>Sapindales</taxon>
        <taxon>Sapindaceae</taxon>
        <taxon>Hippocastanoideae</taxon>
        <taxon>Acereae</taxon>
        <taxon>Acer</taxon>
    </lineage>
</organism>
<feature type="compositionally biased region" description="Low complexity" evidence="1">
    <location>
        <begin position="284"/>
        <end position="296"/>
    </location>
</feature>
<feature type="compositionally biased region" description="Basic and acidic residues" evidence="1">
    <location>
        <begin position="100"/>
        <end position="114"/>
    </location>
</feature>
<sequence length="317" mass="35830">MGCCVSVDDSEASELQKKKEKNGFLSHESRAPPPSAEEETVKEVLSETPKPNSKPEAVLVFAGCDVKQEVEEETKPVFATKIQENHLHVLHNHRRHRLDHHRDDVEENVKRQEVETNEENMSEVSEICSLSMSMSERSVSTTTVTDKRDNDDDEQEVRQQQQRVSRSPAKLPARNREYGVRRDRVVGQSPSRRSEQSPGKRSFNNNNGSVRLVQSSSRGRSMPDPRRKDPGECSGRRSRSPATTRSATMNRSPSTRRTNQSPGRVSTDPNESGSKKVEGKWPINHNQNNNQNKNNNCSSTNESLENPLVSLECFIFL</sequence>
<feature type="compositionally biased region" description="Low complexity" evidence="1">
    <location>
        <begin position="158"/>
        <end position="167"/>
    </location>
</feature>
<proteinExistence type="predicted"/>
<accession>A0AAD5JRL8</accession>
<feature type="compositionally biased region" description="Low complexity" evidence="1">
    <location>
        <begin position="129"/>
        <end position="144"/>
    </location>
</feature>
<dbReference type="Proteomes" id="UP001064489">
    <property type="component" value="Chromosome 13"/>
</dbReference>
<dbReference type="PANTHER" id="PTHR33871:SF1">
    <property type="entry name" value="OS05G0503100 PROTEIN"/>
    <property type="match status" value="1"/>
</dbReference>
<protein>
    <submittedName>
        <fullName evidence="2">Uncharacterized protein</fullName>
    </submittedName>
</protein>
<reference evidence="2 3" key="1">
    <citation type="journal article" date="2022" name="Plant J.">
        <title>Strategies of tolerance reflected in two North American maple genomes.</title>
        <authorList>
            <person name="McEvoy S.L."/>
            <person name="Sezen U.U."/>
            <person name="Trouern-Trend A."/>
            <person name="McMahon S.M."/>
            <person name="Schaberg P.G."/>
            <person name="Yang J."/>
            <person name="Wegrzyn J.L."/>
            <person name="Swenson N.G."/>
        </authorList>
    </citation>
    <scope>NUCLEOTIDE SEQUENCE [LARGE SCALE GENOMIC DNA]</scope>
    <source>
        <strain evidence="2">91603</strain>
    </source>
</reference>
<feature type="compositionally biased region" description="Polar residues" evidence="1">
    <location>
        <begin position="249"/>
        <end position="272"/>
    </location>
</feature>
<dbReference type="AlphaFoldDB" id="A0AAD5JRL8"/>
<evidence type="ECO:0000313" key="2">
    <source>
        <dbReference type="EMBL" id="KAI9199050.1"/>
    </source>
</evidence>
<dbReference type="EMBL" id="JAJSOW010000002">
    <property type="protein sequence ID" value="KAI9199050.1"/>
    <property type="molecule type" value="Genomic_DNA"/>
</dbReference>
<name>A0AAD5JRL8_ACENE</name>
<feature type="compositionally biased region" description="Polar residues" evidence="1">
    <location>
        <begin position="188"/>
        <end position="219"/>
    </location>
</feature>
<evidence type="ECO:0000313" key="3">
    <source>
        <dbReference type="Proteomes" id="UP001064489"/>
    </source>
</evidence>
<feature type="compositionally biased region" description="Basic and acidic residues" evidence="1">
    <location>
        <begin position="221"/>
        <end position="235"/>
    </location>
</feature>
<feature type="compositionally biased region" description="Basic and acidic residues" evidence="1">
    <location>
        <begin position="174"/>
        <end position="185"/>
    </location>
</feature>
<keyword evidence="3" id="KW-1185">Reference proteome</keyword>
<dbReference type="PANTHER" id="PTHR33871">
    <property type="entry name" value="OS05G0503100 PROTEIN-RELATED"/>
    <property type="match status" value="1"/>
</dbReference>
<gene>
    <name evidence="2" type="ORF">LWI28_026522</name>
</gene>
<feature type="region of interest" description="Disordered" evidence="1">
    <location>
        <begin position="93"/>
        <end position="303"/>
    </location>
</feature>